<evidence type="ECO:0000256" key="1">
    <source>
        <dbReference type="ARBA" id="ARBA00010122"/>
    </source>
</evidence>
<dbReference type="PROSITE" id="PS00324">
    <property type="entry name" value="ASPARTOKINASE"/>
    <property type="match status" value="1"/>
</dbReference>
<dbReference type="PANTHER" id="PTHR21499">
    <property type="entry name" value="ASPARTATE KINASE"/>
    <property type="match status" value="1"/>
</dbReference>
<keyword evidence="3" id="KW-0808">Transferase</keyword>
<protein>
    <recommendedName>
        <fullName evidence="2">aspartate kinase</fullName>
        <ecNumber evidence="2">2.7.2.4</ecNumber>
    </recommendedName>
</protein>
<comment type="catalytic activity">
    <reaction evidence="7">
        <text>L-aspartate + ATP = 4-phospho-L-aspartate + ADP</text>
        <dbReference type="Rhea" id="RHEA:23776"/>
        <dbReference type="ChEBI" id="CHEBI:29991"/>
        <dbReference type="ChEBI" id="CHEBI:30616"/>
        <dbReference type="ChEBI" id="CHEBI:57535"/>
        <dbReference type="ChEBI" id="CHEBI:456216"/>
        <dbReference type="EC" id="2.7.2.4"/>
    </reaction>
</comment>
<organism evidence="9 10">
    <name type="scientific">Xanthomonas citri pv. citri</name>
    <dbReference type="NCBI Taxonomy" id="611301"/>
    <lineage>
        <taxon>Bacteria</taxon>
        <taxon>Pseudomonadati</taxon>
        <taxon>Pseudomonadota</taxon>
        <taxon>Gammaproteobacteria</taxon>
        <taxon>Lysobacterales</taxon>
        <taxon>Lysobacteraceae</taxon>
        <taxon>Xanthomonas</taxon>
    </lineage>
</organism>
<dbReference type="PANTHER" id="PTHR21499:SF3">
    <property type="entry name" value="ASPARTOKINASE"/>
    <property type="match status" value="1"/>
</dbReference>
<feature type="domain" description="Aspartate/glutamate/uridylate kinase" evidence="8">
    <location>
        <begin position="1"/>
        <end position="55"/>
    </location>
</feature>
<evidence type="ECO:0000256" key="5">
    <source>
        <dbReference type="ARBA" id="ARBA00022777"/>
    </source>
</evidence>
<dbReference type="SUPFAM" id="SSF53633">
    <property type="entry name" value="Carbamate kinase-like"/>
    <property type="match status" value="1"/>
</dbReference>
<keyword evidence="5" id="KW-0418">Kinase</keyword>
<comment type="caution">
    <text evidence="9">The sequence shown here is derived from an EMBL/GenBank/DDBJ whole genome shotgun (WGS) entry which is preliminary data.</text>
</comment>
<dbReference type="GO" id="GO:0009089">
    <property type="term" value="P:lysine biosynthetic process via diaminopimelate"/>
    <property type="evidence" value="ECO:0007669"/>
    <property type="project" value="TreeGrafter"/>
</dbReference>
<sequence>VLKFGGTSVGTVESLRNVKSIVEGIPGRKVVVVSALGGITDQLIATANLAVKDDVAYLESYARIVQRHVDVIEGIVPES</sequence>
<comment type="similarity">
    <text evidence="1">Belongs to the aspartokinase family.</text>
</comment>
<dbReference type="EMBL" id="JAABFR010000681">
    <property type="protein sequence ID" value="MBD4336303.1"/>
    <property type="molecule type" value="Genomic_DNA"/>
</dbReference>
<evidence type="ECO:0000313" key="10">
    <source>
        <dbReference type="Proteomes" id="UP000653002"/>
    </source>
</evidence>
<dbReference type="InterPro" id="IPR001048">
    <property type="entry name" value="Asp/Glu/Uridylate_kinase"/>
</dbReference>
<evidence type="ECO:0000256" key="7">
    <source>
        <dbReference type="ARBA" id="ARBA00047872"/>
    </source>
</evidence>
<evidence type="ECO:0000256" key="3">
    <source>
        <dbReference type="ARBA" id="ARBA00022679"/>
    </source>
</evidence>
<keyword evidence="4" id="KW-0547">Nucleotide-binding</keyword>
<evidence type="ECO:0000313" key="9">
    <source>
        <dbReference type="EMBL" id="MBD4336303.1"/>
    </source>
</evidence>
<accession>A0A8I0H0X5</accession>
<gene>
    <name evidence="9" type="ORF">GUH15_09620</name>
</gene>
<dbReference type="GO" id="GO:0005524">
    <property type="term" value="F:ATP binding"/>
    <property type="evidence" value="ECO:0007669"/>
    <property type="project" value="UniProtKB-KW"/>
</dbReference>
<dbReference type="Gene3D" id="3.40.1160.10">
    <property type="entry name" value="Acetylglutamate kinase-like"/>
    <property type="match status" value="1"/>
</dbReference>
<dbReference type="GO" id="GO:0004072">
    <property type="term" value="F:aspartate kinase activity"/>
    <property type="evidence" value="ECO:0007669"/>
    <property type="project" value="UniProtKB-EC"/>
</dbReference>
<dbReference type="Proteomes" id="UP000653002">
    <property type="component" value="Unassembled WGS sequence"/>
</dbReference>
<dbReference type="AlphaFoldDB" id="A0A8I0H0X5"/>
<dbReference type="InterPro" id="IPR036393">
    <property type="entry name" value="AceGlu_kinase-like_sf"/>
</dbReference>
<feature type="non-terminal residue" evidence="9">
    <location>
        <position position="79"/>
    </location>
</feature>
<dbReference type="GO" id="GO:0009090">
    <property type="term" value="P:homoserine biosynthetic process"/>
    <property type="evidence" value="ECO:0007669"/>
    <property type="project" value="TreeGrafter"/>
</dbReference>
<reference evidence="9" key="1">
    <citation type="submission" date="2020-01" db="EMBL/GenBank/DDBJ databases">
        <authorList>
            <person name="Richard D."/>
        </authorList>
    </citation>
    <scope>NUCLEOTIDE SEQUENCE</scope>
    <source>
        <strain evidence="9">JP541</strain>
    </source>
</reference>
<evidence type="ECO:0000256" key="2">
    <source>
        <dbReference type="ARBA" id="ARBA00013059"/>
    </source>
</evidence>
<evidence type="ECO:0000256" key="4">
    <source>
        <dbReference type="ARBA" id="ARBA00022741"/>
    </source>
</evidence>
<dbReference type="InterPro" id="IPR018042">
    <property type="entry name" value="Aspartate_kinase_CS"/>
</dbReference>
<dbReference type="Pfam" id="PF00696">
    <property type="entry name" value="AA_kinase"/>
    <property type="match status" value="1"/>
</dbReference>
<name>A0A8I0H0X5_XANCI</name>
<proteinExistence type="inferred from homology"/>
<keyword evidence="6" id="KW-0067">ATP-binding</keyword>
<dbReference type="GO" id="GO:0005829">
    <property type="term" value="C:cytosol"/>
    <property type="evidence" value="ECO:0007669"/>
    <property type="project" value="TreeGrafter"/>
</dbReference>
<feature type="non-terminal residue" evidence="9">
    <location>
        <position position="1"/>
    </location>
</feature>
<evidence type="ECO:0000259" key="8">
    <source>
        <dbReference type="Pfam" id="PF00696"/>
    </source>
</evidence>
<evidence type="ECO:0000256" key="6">
    <source>
        <dbReference type="ARBA" id="ARBA00022840"/>
    </source>
</evidence>
<dbReference type="EC" id="2.7.2.4" evidence="2"/>